<keyword evidence="1" id="KW-1133">Transmembrane helix</keyword>
<keyword evidence="1" id="KW-0812">Transmembrane</keyword>
<dbReference type="EMBL" id="LN835300">
    <property type="protein sequence ID" value="CRG98990.1"/>
    <property type="molecule type" value="Genomic_DNA"/>
</dbReference>
<feature type="transmembrane region" description="Helical" evidence="1">
    <location>
        <begin position="389"/>
        <end position="413"/>
    </location>
</feature>
<name>A0A1J1H2J5_PLARL</name>
<feature type="transmembrane region" description="Helical" evidence="1">
    <location>
        <begin position="428"/>
        <end position="447"/>
    </location>
</feature>
<evidence type="ECO:0000313" key="3">
    <source>
        <dbReference type="Proteomes" id="UP000220158"/>
    </source>
</evidence>
<dbReference type="VEuPathDB" id="PlasmoDB:PRELSG_0514800"/>
<dbReference type="RefSeq" id="XP_028531999.1">
    <property type="nucleotide sequence ID" value="XM_028675407.1"/>
</dbReference>
<gene>
    <name evidence="2" type="ORF">PRELSG_0514800</name>
</gene>
<feature type="transmembrane region" description="Helical" evidence="1">
    <location>
        <begin position="321"/>
        <end position="344"/>
    </location>
</feature>
<dbReference type="KEGG" id="prel:PRELSG_0514800"/>
<organism evidence="2 3">
    <name type="scientific">Plasmodium relictum</name>
    <dbReference type="NCBI Taxonomy" id="85471"/>
    <lineage>
        <taxon>Eukaryota</taxon>
        <taxon>Sar</taxon>
        <taxon>Alveolata</taxon>
        <taxon>Apicomplexa</taxon>
        <taxon>Aconoidasida</taxon>
        <taxon>Haemosporida</taxon>
        <taxon>Plasmodiidae</taxon>
        <taxon>Plasmodium</taxon>
        <taxon>Plasmodium (Haemamoeba)</taxon>
    </lineage>
</organism>
<protein>
    <submittedName>
        <fullName evidence="2">Uncharacterized protein</fullName>
    </submittedName>
</protein>
<keyword evidence="1" id="KW-0472">Membrane</keyword>
<keyword evidence="3" id="KW-1185">Reference proteome</keyword>
<dbReference type="OrthoDB" id="378278at2759"/>
<reference evidence="2 3" key="1">
    <citation type="submission" date="2015-04" db="EMBL/GenBank/DDBJ databases">
        <authorList>
            <consortium name="Pathogen Informatics"/>
        </authorList>
    </citation>
    <scope>NUCLEOTIDE SEQUENCE [LARGE SCALE GENOMIC DNA]</scope>
    <source>
        <strain evidence="2 3">SGS1</strain>
    </source>
</reference>
<accession>A0A1J1H2J5</accession>
<dbReference type="GeneID" id="39735091"/>
<dbReference type="Proteomes" id="UP000220158">
    <property type="component" value="Chromosome 5"/>
</dbReference>
<feature type="transmembrane region" description="Helical" evidence="1">
    <location>
        <begin position="271"/>
        <end position="291"/>
    </location>
</feature>
<sequence length="455" mass="54779">MSIINEEVKKKTIWASNDMNINEENVNLICNNEEDSLLKNEFKDNIHINEYSRRNNVNMYYDNEEINYKYEMNDNHYNKNLNSPNINDIKKGYDYSTHLTDTSNSINFSDINLTNKFNNLNSQNNAHKGEFFEKQFNLNDEENNYENHIGGKMNIINSNQNTSDKENSFELFPFFKSLYNIRTKLLCYYDIDNNVIIYRCMCAILPYLNVEKTYDAVNNFNDIEKNANETDYQKNIDKTINENENKREISNVNDAFDYYDNKLCIERNPDIYAFIWLNLLVCFVVFFLFNIKNIFFNEIELTEMENNIKRRNYIEGNKLNILYDILLFIYLFNIFIPILIYIIIYLMTKNNCPFKLLFLISLMSYNNIILFPVLFIYKITNIETNITFLHFLCKTIHLLVFLFYICTTIFYIYKFTNKIFKNHFEDNLIYVLYATFIISYISFYLLLKSYIFNYL</sequence>
<dbReference type="AlphaFoldDB" id="A0A1J1H2J5"/>
<evidence type="ECO:0000256" key="1">
    <source>
        <dbReference type="SAM" id="Phobius"/>
    </source>
</evidence>
<feature type="transmembrane region" description="Helical" evidence="1">
    <location>
        <begin position="356"/>
        <end position="377"/>
    </location>
</feature>
<proteinExistence type="predicted"/>
<evidence type="ECO:0000313" key="2">
    <source>
        <dbReference type="EMBL" id="CRG98990.1"/>
    </source>
</evidence>